<feature type="domain" description="HTH cro/C1-type" evidence="1">
    <location>
        <begin position="16"/>
        <end position="70"/>
    </location>
</feature>
<dbReference type="InterPro" id="IPR011856">
    <property type="entry name" value="tRNA_endonuc-like_dom_sf"/>
</dbReference>
<dbReference type="EMBL" id="JBITDC010000018">
    <property type="protein sequence ID" value="MFI5680035.1"/>
    <property type="molecule type" value="Genomic_DNA"/>
</dbReference>
<dbReference type="InterPro" id="IPR001387">
    <property type="entry name" value="Cro/C1-type_HTH"/>
</dbReference>
<keyword evidence="3" id="KW-1185">Reference proteome</keyword>
<keyword evidence="2" id="KW-0378">Hydrolase</keyword>
<gene>
    <name evidence="2" type="ORF">ACIA8P_36365</name>
</gene>
<proteinExistence type="predicted"/>
<dbReference type="Proteomes" id="UP001612415">
    <property type="component" value="Unassembled WGS sequence"/>
</dbReference>
<dbReference type="Pfam" id="PF04471">
    <property type="entry name" value="Mrr_cat"/>
    <property type="match status" value="1"/>
</dbReference>
<evidence type="ECO:0000313" key="3">
    <source>
        <dbReference type="Proteomes" id="UP001612415"/>
    </source>
</evidence>
<evidence type="ECO:0000313" key="2">
    <source>
        <dbReference type="EMBL" id="MFI5680035.1"/>
    </source>
</evidence>
<dbReference type="GO" id="GO:0004519">
    <property type="term" value="F:endonuclease activity"/>
    <property type="evidence" value="ECO:0007669"/>
    <property type="project" value="UniProtKB-KW"/>
</dbReference>
<evidence type="ECO:0000259" key="1">
    <source>
        <dbReference type="SMART" id="SM00530"/>
    </source>
</evidence>
<dbReference type="GO" id="GO:0016787">
    <property type="term" value="F:hydrolase activity"/>
    <property type="evidence" value="ECO:0007669"/>
    <property type="project" value="UniProtKB-KW"/>
</dbReference>
<dbReference type="Pfam" id="PF13560">
    <property type="entry name" value="HTH_31"/>
    <property type="match status" value="1"/>
</dbReference>
<dbReference type="EC" id="3.1.21.-" evidence="2"/>
<organism evidence="2 3">
    <name type="scientific">Streptomyces cellulosae</name>
    <dbReference type="NCBI Taxonomy" id="1968"/>
    <lineage>
        <taxon>Bacteria</taxon>
        <taxon>Bacillati</taxon>
        <taxon>Actinomycetota</taxon>
        <taxon>Actinomycetes</taxon>
        <taxon>Kitasatosporales</taxon>
        <taxon>Streptomycetaceae</taxon>
        <taxon>Streptomyces</taxon>
    </lineage>
</organism>
<dbReference type="Gene3D" id="3.40.1350.10">
    <property type="match status" value="1"/>
</dbReference>
<name>A0ABW7YD47_STRCE</name>
<accession>A0ABW7YD47</accession>
<sequence>MELVPRVPEMAEVARWLRRSRHLSGLTYEQLVRATGFSRGRLNRAANGWRSSWPVVEAFTRACGTDVGTARVLWLKAKEAVEGTDPVPDVIAVAHVGTFDELRVAMGHLRVLAGRPSLRELVERSGGRLRRTTLASVFSGRSYPRRELVVAFVNVVGVGGDDAASWAAAWDRAQAHLRSERKATAPQPLAVVSSPALLSVLGDLPLSDWAAVAEVVDVVRKGHEGGLPASVTVDFQHDGTVPERGTITISCPGAGFDRAAIQQLFRISWTGRPLEQNEFGPGFLAACLRLGSRITLRTAQRHEPAWTVFTLDLASFVSGSSWQVPIGAEPKTETGQQGTRITIEALRSAWPPNMQHRLRRHLGDVYSYLLREQQIQLTVSDAVVAPRKPCVWGENRFVQRRGQDISAVQKIDMVLATLYRCQDCWHASPLGSSSCSQCQGTRLEQTEHRVWGWLGVQRYLHQRDYGIDFFRDGRKILARDKRLFSFTEDLEGIVEYPVDSPAKGRLVGEIHCDHVPVNFTHTAFDYDSPEWRGVVHAIRGPGPLASLRAQKLGFASNTSPLATLFAAFRRNDPGLRCLIPGDGVRALHETAATWAERFHQGDPAYQSDEAWYDAALRHDTPAPATTVVDDRIDLAHLDPEDLSDLVHRLYMNLHDDPAEGPRELIGPGAATTVFRDRSRSGERWVLQTRRSQHVVPLETVHALAGQMLDVQAVRGVLVTTGWFGASSRAFAARSGRIDLVDGRALKSLLHEHLGIEARLRLKRLPPEWDVGDLA</sequence>
<protein>
    <submittedName>
        <fullName evidence="2">Restriction endonuclease</fullName>
        <ecNumber evidence="2">3.1.21.-</ecNumber>
    </submittedName>
</protein>
<keyword evidence="2" id="KW-0540">Nuclease</keyword>
<keyword evidence="2" id="KW-0255">Endonuclease</keyword>
<feature type="domain" description="HTH cro/C1-type" evidence="1">
    <location>
        <begin position="105"/>
        <end position="163"/>
    </location>
</feature>
<reference evidence="2 3" key="1">
    <citation type="submission" date="2024-10" db="EMBL/GenBank/DDBJ databases">
        <title>The Natural Products Discovery Center: Release of the First 8490 Sequenced Strains for Exploring Actinobacteria Biosynthetic Diversity.</title>
        <authorList>
            <person name="Kalkreuter E."/>
            <person name="Kautsar S.A."/>
            <person name="Yang D."/>
            <person name="Bader C.D."/>
            <person name="Teijaro C.N."/>
            <person name="Fluegel L."/>
            <person name="Davis C.M."/>
            <person name="Simpson J.R."/>
            <person name="Lauterbach L."/>
            <person name="Steele A.D."/>
            <person name="Gui C."/>
            <person name="Meng S."/>
            <person name="Li G."/>
            <person name="Viehrig K."/>
            <person name="Ye F."/>
            <person name="Su P."/>
            <person name="Kiefer A.F."/>
            <person name="Nichols A."/>
            <person name="Cepeda A.J."/>
            <person name="Yan W."/>
            <person name="Fan B."/>
            <person name="Jiang Y."/>
            <person name="Adhikari A."/>
            <person name="Zheng C.-J."/>
            <person name="Schuster L."/>
            <person name="Cowan T.M."/>
            <person name="Smanski M.J."/>
            <person name="Chevrette M.G."/>
            <person name="De Carvalho L.P.S."/>
            <person name="Shen B."/>
        </authorList>
    </citation>
    <scope>NUCLEOTIDE SEQUENCE [LARGE SCALE GENOMIC DNA]</scope>
    <source>
        <strain evidence="2 3">NPDC051599</strain>
    </source>
</reference>
<comment type="caution">
    <text evidence="2">The sequence shown here is derived from an EMBL/GenBank/DDBJ whole genome shotgun (WGS) entry which is preliminary data.</text>
</comment>
<dbReference type="SMART" id="SM00530">
    <property type="entry name" value="HTH_XRE"/>
    <property type="match status" value="2"/>
</dbReference>
<dbReference type="InterPro" id="IPR052906">
    <property type="entry name" value="Type_IV_Methyl-Rstrct_Enzyme"/>
</dbReference>
<dbReference type="PANTHER" id="PTHR30015">
    <property type="entry name" value="MRR RESTRICTION SYSTEM PROTEIN"/>
    <property type="match status" value="1"/>
</dbReference>
<dbReference type="RefSeq" id="WP_398660482.1">
    <property type="nucleotide sequence ID" value="NZ_JBITDC010000018.1"/>
</dbReference>
<dbReference type="PANTHER" id="PTHR30015:SF7">
    <property type="entry name" value="TYPE IV METHYL-DIRECTED RESTRICTION ENZYME ECOKMRR"/>
    <property type="match status" value="1"/>
</dbReference>
<dbReference type="InterPro" id="IPR007560">
    <property type="entry name" value="Restrct_endonuc_IV_Mrr"/>
</dbReference>